<organism evidence="1 2">
    <name type="scientific">Xenoophorus captivus</name>
    <dbReference type="NCBI Taxonomy" id="1517983"/>
    <lineage>
        <taxon>Eukaryota</taxon>
        <taxon>Metazoa</taxon>
        <taxon>Chordata</taxon>
        <taxon>Craniata</taxon>
        <taxon>Vertebrata</taxon>
        <taxon>Euteleostomi</taxon>
        <taxon>Actinopterygii</taxon>
        <taxon>Neopterygii</taxon>
        <taxon>Teleostei</taxon>
        <taxon>Neoteleostei</taxon>
        <taxon>Acanthomorphata</taxon>
        <taxon>Ovalentaria</taxon>
        <taxon>Atherinomorphae</taxon>
        <taxon>Cyprinodontiformes</taxon>
        <taxon>Goodeidae</taxon>
        <taxon>Xenoophorus</taxon>
    </lineage>
</organism>
<evidence type="ECO:0000313" key="2">
    <source>
        <dbReference type="Proteomes" id="UP001434883"/>
    </source>
</evidence>
<dbReference type="EMBL" id="JAHRIN010021440">
    <property type="protein sequence ID" value="MEQ2198943.1"/>
    <property type="molecule type" value="Genomic_DNA"/>
</dbReference>
<reference evidence="1 2" key="1">
    <citation type="submission" date="2021-06" db="EMBL/GenBank/DDBJ databases">
        <authorList>
            <person name="Palmer J.M."/>
        </authorList>
    </citation>
    <scope>NUCLEOTIDE SEQUENCE [LARGE SCALE GENOMIC DNA]</scope>
    <source>
        <strain evidence="1 2">XC_2019</strain>
        <tissue evidence="1">Muscle</tissue>
    </source>
</reference>
<evidence type="ECO:0000313" key="1">
    <source>
        <dbReference type="EMBL" id="MEQ2198943.1"/>
    </source>
</evidence>
<sequence>MHCQSWHYIIAGWHYSFNADSKNATFFCYLSILEKPTPLEPDYSARNVHVKAFILTCHPSHKNNPKHPSLQVVCPFRGGLLWLCGADCLLQFPDYSISAVSLHRDFLIVVGLLG</sequence>
<keyword evidence="2" id="KW-1185">Reference proteome</keyword>
<proteinExistence type="predicted"/>
<comment type="caution">
    <text evidence="1">The sequence shown here is derived from an EMBL/GenBank/DDBJ whole genome shotgun (WGS) entry which is preliminary data.</text>
</comment>
<name>A0ABV0QU64_9TELE</name>
<dbReference type="Proteomes" id="UP001434883">
    <property type="component" value="Unassembled WGS sequence"/>
</dbReference>
<accession>A0ABV0QU64</accession>
<protein>
    <submittedName>
        <fullName evidence="1">Uncharacterized protein</fullName>
    </submittedName>
</protein>
<gene>
    <name evidence="1" type="ORF">XENOCAPTIV_021261</name>
</gene>